<dbReference type="Pfam" id="PF07731">
    <property type="entry name" value="Cu-oxidase_2"/>
    <property type="match status" value="1"/>
</dbReference>
<dbReference type="InterPro" id="IPR001117">
    <property type="entry name" value="Cu-oxidase_2nd"/>
</dbReference>
<dbReference type="InterPro" id="IPR008972">
    <property type="entry name" value="Cupredoxin"/>
</dbReference>
<organism evidence="9 10">
    <name type="scientific">Lophiostoma macrostomum CBS 122681</name>
    <dbReference type="NCBI Taxonomy" id="1314788"/>
    <lineage>
        <taxon>Eukaryota</taxon>
        <taxon>Fungi</taxon>
        <taxon>Dikarya</taxon>
        <taxon>Ascomycota</taxon>
        <taxon>Pezizomycotina</taxon>
        <taxon>Dothideomycetes</taxon>
        <taxon>Pleosporomycetidae</taxon>
        <taxon>Pleosporales</taxon>
        <taxon>Lophiostomataceae</taxon>
        <taxon>Lophiostoma</taxon>
    </lineage>
</organism>
<name>A0A6A6T7E6_9PLEO</name>
<dbReference type="CDD" id="cd13901">
    <property type="entry name" value="CuRO_3_MaLCC_like"/>
    <property type="match status" value="1"/>
</dbReference>
<feature type="domain" description="Plastocyanin-like" evidence="7">
    <location>
        <begin position="605"/>
        <end position="734"/>
    </location>
</feature>
<dbReference type="Gene3D" id="2.60.40.420">
    <property type="entry name" value="Cupredoxins - blue copper proteins"/>
    <property type="match status" value="3"/>
</dbReference>
<keyword evidence="10" id="KW-1185">Reference proteome</keyword>
<dbReference type="EMBL" id="MU004353">
    <property type="protein sequence ID" value="KAF2655141.1"/>
    <property type="molecule type" value="Genomic_DNA"/>
</dbReference>
<dbReference type="InterPro" id="IPR045087">
    <property type="entry name" value="Cu-oxidase_fam"/>
</dbReference>
<keyword evidence="2" id="KW-0479">Metal-binding</keyword>
<keyword evidence="3" id="KW-0560">Oxidoreductase</keyword>
<feature type="region of interest" description="Disordered" evidence="5">
    <location>
        <begin position="150"/>
        <end position="171"/>
    </location>
</feature>
<evidence type="ECO:0000259" key="8">
    <source>
        <dbReference type="Pfam" id="PF07732"/>
    </source>
</evidence>
<dbReference type="InterPro" id="IPR002355">
    <property type="entry name" value="Cu_oxidase_Cu_BS"/>
</dbReference>
<dbReference type="InterPro" id="IPR011707">
    <property type="entry name" value="Cu-oxidase-like_N"/>
</dbReference>
<dbReference type="PANTHER" id="PTHR11709:SF145">
    <property type="entry name" value="LCC1"/>
    <property type="match status" value="1"/>
</dbReference>
<dbReference type="GO" id="GO:0005507">
    <property type="term" value="F:copper ion binding"/>
    <property type="evidence" value="ECO:0007669"/>
    <property type="project" value="InterPro"/>
</dbReference>
<feature type="compositionally biased region" description="Low complexity" evidence="5">
    <location>
        <begin position="220"/>
        <end position="237"/>
    </location>
</feature>
<dbReference type="SUPFAM" id="SSF49503">
    <property type="entry name" value="Cupredoxins"/>
    <property type="match status" value="3"/>
</dbReference>
<evidence type="ECO:0000259" key="7">
    <source>
        <dbReference type="Pfam" id="PF07731"/>
    </source>
</evidence>
<keyword evidence="4" id="KW-0186">Copper</keyword>
<dbReference type="CDD" id="cd13880">
    <property type="entry name" value="CuRO_2_MaLCC_like"/>
    <property type="match status" value="1"/>
</dbReference>
<evidence type="ECO:0000256" key="5">
    <source>
        <dbReference type="SAM" id="MobiDB-lite"/>
    </source>
</evidence>
<dbReference type="Proteomes" id="UP000799324">
    <property type="component" value="Unassembled WGS sequence"/>
</dbReference>
<evidence type="ECO:0000256" key="1">
    <source>
        <dbReference type="ARBA" id="ARBA00010609"/>
    </source>
</evidence>
<dbReference type="PROSITE" id="PS00080">
    <property type="entry name" value="MULTICOPPER_OXIDASE2"/>
    <property type="match status" value="1"/>
</dbReference>
<dbReference type="InterPro" id="IPR033138">
    <property type="entry name" value="Cu_oxidase_CS"/>
</dbReference>
<feature type="region of interest" description="Disordered" evidence="5">
    <location>
        <begin position="120"/>
        <end position="139"/>
    </location>
</feature>
<dbReference type="AlphaFoldDB" id="A0A6A6T7E6"/>
<dbReference type="PANTHER" id="PTHR11709">
    <property type="entry name" value="MULTI-COPPER OXIDASE"/>
    <property type="match status" value="1"/>
</dbReference>
<evidence type="ECO:0000256" key="2">
    <source>
        <dbReference type="ARBA" id="ARBA00022723"/>
    </source>
</evidence>
<dbReference type="OrthoDB" id="2121828at2759"/>
<evidence type="ECO:0000256" key="3">
    <source>
        <dbReference type="ARBA" id="ARBA00023002"/>
    </source>
</evidence>
<gene>
    <name evidence="9" type="ORF">K491DRAFT_599472</name>
</gene>
<sequence>MVAYAPYVAGTAALSSVYNVPTGFPGGLNATSTVKTDEYCGVATVTVYEYLDEPTAYPTSNTHGHGGPYYNPYNDIPQPVIWPGLPSAGQTDAPPRPTPPFEYGGPAKDSYDAPAWIPKGHGKLDGSLPDGKQNGNSYWGELDCPHLPLTGLPDDPSYPTTTGGYDAPYPTGSGYPYYPSGSGSGAYSSGYPSGYPSGSGYPSVYPSGSVTVSYSSSASASASNSANSTTTSTSVAACPTMPDTGVTRTYDMHVSYQTIAPDGVTRNGLVVNGQFPGPLVEANWGDWILFKITNDLTDEGTTLHAHGLLQTTTSWYDGVPAVDQCPITPNGGTFDMLFRADRYGTSWWHSHYSAQYSGGAHGPMVIYGPKHAEYDIDIGPVLLEDWFHADYYSLVEGLMAGVIPLSNNNLINGKMQYPCANTTLPCDANAGISKFKFESGKKHLLRLINAGAEGTEKFSIDGHTLTVVAQDYVPVEPYETNVVTLAIGQRTDVIVEATGEPGDAYWMRASLATQRCALPDGISPNAVAAIYYEDADTDSVPTTETDVTADQLAACHNDPLTDGIPLCKIPLEEPEHTQTIDLTFGSNGTNFLWFVDNSSYRGDYNNPTLLQAKSGNFEFDDEWNVYEFGGNGSVRIHLVNHGLAGGHPMHLHGHDFHVLAEGFGDWDGTVTNAGNTVRRDVQFLQNAQNTTDGVVPSYMVLQYTQDNPGLWPLHCHLAWHVSAGLFLQVLERKEDIVKQDFDADVLALCPLWDAYTAGNPPNQIDSGL</sequence>
<evidence type="ECO:0000259" key="6">
    <source>
        <dbReference type="Pfam" id="PF00394"/>
    </source>
</evidence>
<dbReference type="GO" id="GO:0016491">
    <property type="term" value="F:oxidoreductase activity"/>
    <property type="evidence" value="ECO:0007669"/>
    <property type="project" value="UniProtKB-KW"/>
</dbReference>
<dbReference type="Pfam" id="PF00394">
    <property type="entry name" value="Cu-oxidase"/>
    <property type="match status" value="1"/>
</dbReference>
<evidence type="ECO:0000256" key="4">
    <source>
        <dbReference type="ARBA" id="ARBA00023008"/>
    </source>
</evidence>
<dbReference type="Pfam" id="PF07732">
    <property type="entry name" value="Cu-oxidase_3"/>
    <property type="match status" value="1"/>
</dbReference>
<evidence type="ECO:0000313" key="9">
    <source>
        <dbReference type="EMBL" id="KAF2655141.1"/>
    </source>
</evidence>
<proteinExistence type="inferred from homology"/>
<feature type="region of interest" description="Disordered" evidence="5">
    <location>
        <begin position="220"/>
        <end position="239"/>
    </location>
</feature>
<dbReference type="CDD" id="cd13854">
    <property type="entry name" value="CuRO_1_MaLCC_like"/>
    <property type="match status" value="1"/>
</dbReference>
<dbReference type="PROSITE" id="PS00079">
    <property type="entry name" value="MULTICOPPER_OXIDASE1"/>
    <property type="match status" value="1"/>
</dbReference>
<reference evidence="9" key="1">
    <citation type="journal article" date="2020" name="Stud. Mycol.">
        <title>101 Dothideomycetes genomes: a test case for predicting lifestyles and emergence of pathogens.</title>
        <authorList>
            <person name="Haridas S."/>
            <person name="Albert R."/>
            <person name="Binder M."/>
            <person name="Bloem J."/>
            <person name="Labutti K."/>
            <person name="Salamov A."/>
            <person name="Andreopoulos B."/>
            <person name="Baker S."/>
            <person name="Barry K."/>
            <person name="Bills G."/>
            <person name="Bluhm B."/>
            <person name="Cannon C."/>
            <person name="Castanera R."/>
            <person name="Culley D."/>
            <person name="Daum C."/>
            <person name="Ezra D."/>
            <person name="Gonzalez J."/>
            <person name="Henrissat B."/>
            <person name="Kuo A."/>
            <person name="Liang C."/>
            <person name="Lipzen A."/>
            <person name="Lutzoni F."/>
            <person name="Magnuson J."/>
            <person name="Mondo S."/>
            <person name="Nolan M."/>
            <person name="Ohm R."/>
            <person name="Pangilinan J."/>
            <person name="Park H.-J."/>
            <person name="Ramirez L."/>
            <person name="Alfaro M."/>
            <person name="Sun H."/>
            <person name="Tritt A."/>
            <person name="Yoshinaga Y."/>
            <person name="Zwiers L.-H."/>
            <person name="Turgeon B."/>
            <person name="Goodwin S."/>
            <person name="Spatafora J."/>
            <person name="Crous P."/>
            <person name="Grigoriev I."/>
        </authorList>
    </citation>
    <scope>NUCLEOTIDE SEQUENCE</scope>
    <source>
        <strain evidence="9">CBS 122681</strain>
    </source>
</reference>
<protein>
    <submittedName>
        <fullName evidence="9">Multicopper oxidase</fullName>
    </submittedName>
</protein>
<accession>A0A6A6T7E6</accession>
<evidence type="ECO:0000313" key="10">
    <source>
        <dbReference type="Proteomes" id="UP000799324"/>
    </source>
</evidence>
<comment type="similarity">
    <text evidence="1">Belongs to the multicopper oxidase family.</text>
</comment>
<dbReference type="InterPro" id="IPR011706">
    <property type="entry name" value="Cu-oxidase_C"/>
</dbReference>
<feature type="domain" description="Plastocyanin-like" evidence="8">
    <location>
        <begin position="254"/>
        <end position="370"/>
    </location>
</feature>
<feature type="domain" description="Plastocyanin-like" evidence="6">
    <location>
        <begin position="380"/>
        <end position="532"/>
    </location>
</feature>